<reference evidence="1" key="2">
    <citation type="journal article" date="2014" name="ISME J.">
        <title>Microbial stratification in low pH oxic and suboxic macroscopic growths along an acid mine drainage.</title>
        <authorList>
            <person name="Mendez-Garcia C."/>
            <person name="Mesa V."/>
            <person name="Sprenger R.R."/>
            <person name="Richter M."/>
            <person name="Diez M.S."/>
            <person name="Solano J."/>
            <person name="Bargiela R."/>
            <person name="Golyshina O.V."/>
            <person name="Manteca A."/>
            <person name="Ramos J.L."/>
            <person name="Gallego J.R."/>
            <person name="Llorente I."/>
            <person name="Martins Dos Santos V.A."/>
            <person name="Jensen O.N."/>
            <person name="Pelaez A.I."/>
            <person name="Sanchez J."/>
            <person name="Ferrer M."/>
        </authorList>
    </citation>
    <scope>NUCLEOTIDE SEQUENCE</scope>
</reference>
<dbReference type="EMBL" id="AUZX01015338">
    <property type="protein sequence ID" value="EQD29319.1"/>
    <property type="molecule type" value="Genomic_DNA"/>
</dbReference>
<comment type="caution">
    <text evidence="1">The sequence shown here is derived from an EMBL/GenBank/DDBJ whole genome shotgun (WGS) entry which is preliminary data.</text>
</comment>
<dbReference type="AlphaFoldDB" id="T0ZKR4"/>
<name>T0ZKR4_9ZZZZ</name>
<evidence type="ECO:0000313" key="1">
    <source>
        <dbReference type="EMBL" id="EQD29319.1"/>
    </source>
</evidence>
<protein>
    <submittedName>
        <fullName evidence="1">Uncharacterized protein</fullName>
    </submittedName>
</protein>
<proteinExistence type="predicted"/>
<sequence length="135" mass="14496">MFPVPDSGTILVAAGAIPRLIAEAESALLAAQSAVYQRGGQLVRIARLDADTTMSGVRRPAGGLIITPVTPDWLLYELSRVARWAVPDDEDERLIDPPMTVVRSLLALSGSWRLPVLRGIVTAPTLRADGSLLDR</sequence>
<gene>
    <name evidence="1" type="ORF">B1A_20770</name>
</gene>
<reference evidence="1" key="1">
    <citation type="submission" date="2013-08" db="EMBL/GenBank/DDBJ databases">
        <authorList>
            <person name="Mendez C."/>
            <person name="Richter M."/>
            <person name="Ferrer M."/>
            <person name="Sanchez J."/>
        </authorList>
    </citation>
    <scope>NUCLEOTIDE SEQUENCE</scope>
</reference>
<accession>T0ZKR4</accession>
<feature type="non-terminal residue" evidence="1">
    <location>
        <position position="135"/>
    </location>
</feature>
<organism evidence="1">
    <name type="scientific">mine drainage metagenome</name>
    <dbReference type="NCBI Taxonomy" id="410659"/>
    <lineage>
        <taxon>unclassified sequences</taxon>
        <taxon>metagenomes</taxon>
        <taxon>ecological metagenomes</taxon>
    </lineage>
</organism>